<evidence type="ECO:0000313" key="12">
    <source>
        <dbReference type="EMBL" id="BCL41054.1"/>
    </source>
</evidence>
<dbReference type="FunFam" id="3.30.2290.10:FF:000002">
    <property type="entry name" value="Metalloprotease PmbA homolog"/>
    <property type="match status" value="1"/>
</dbReference>
<dbReference type="SUPFAM" id="SSF111283">
    <property type="entry name" value="Putative modulator of DNA gyrase, PmbA/TldD"/>
    <property type="match status" value="1"/>
</dbReference>
<evidence type="ECO:0000256" key="5">
    <source>
        <dbReference type="ARBA" id="ARBA00022801"/>
    </source>
</evidence>
<evidence type="ECO:0000256" key="7">
    <source>
        <dbReference type="ARBA" id="ARBA00025682"/>
    </source>
</evidence>
<sequence>MLPVKTRTEKRFSVRLQLTLSYSMAFAMKVTSQVEAQRKILEEAVSTALMLASEKSDGAEVAVSKTTGISVSTRYGEVENVEFNSDGALGITVYHQNRKGSASSTDLSPDAIARTVQAALDIARYTSPDPYAGVADKDLLAFDAPDLDLFHPAEVTPDEAIELAARAEQASLQADKRITNTEGGSFNSHYGIKVFGNSHGMLQGYCSTRHSLSSCVIAEENGDMERDYAYTIGRALGDLQSPEWVGKECAERTLSRLSPRKLSTMKAPVIFANEVATGLFGHLVGAIAGGSVYRKSTFLLDSLGKQILPEWLTIEEHPHLLKGLASTPFDSEGVRTERRDIVKDGILTQWLLTNYSARKLGLKSTGHAGGIHNWRIAGQGLNFEQMLKEMGTGLVVTELMGQGVSGITGDYSRGAAGFWVENGEIQYPVSEITIAGNLKDMWRNIVTVGNDIETRSNIQCGSVLLPEMKIAGQ</sequence>
<comment type="subcellular location">
    <subcellularLocation>
        <location evidence="1">Cytoplasm</location>
    </subcellularLocation>
</comment>
<reference evidence="12" key="1">
    <citation type="journal article" date="2020" name="J Glob Antimicrob Resist">
        <title>Genomic characterization of clinical Enterobacter roggenkampii co-harboring blaIMP-1- and blaGES-5-encoding IncP6 and mcr-9-encoding IncHI2 plasmids isolated in Japan.</title>
        <authorList>
            <person name="Umeda K."/>
            <person name="Nakamura H."/>
            <person name="Fukuda A."/>
            <person name="Matsumoto Y."/>
            <person name="Motooka D."/>
            <person name="Nakamura S."/>
            <person name="Yasui Y."/>
            <person name="Yoshida H."/>
            <person name="Kawahara R."/>
        </authorList>
    </citation>
    <scope>NUCLEOTIDE SEQUENCE</scope>
    <source>
        <strain evidence="12">OIPH-N260</strain>
    </source>
</reference>
<keyword evidence="6 12" id="KW-0482">Metalloprotease</keyword>
<protein>
    <recommendedName>
        <fullName evidence="8">Metalloprotease PmbA</fullName>
    </recommendedName>
</protein>
<dbReference type="Gene3D" id="3.30.2290.10">
    <property type="entry name" value="PmbA/TldD superfamily"/>
    <property type="match status" value="1"/>
</dbReference>
<feature type="domain" description="Metalloprotease TldD/E C-terminal" evidence="10">
    <location>
        <begin position="265"/>
        <end position="472"/>
    </location>
</feature>
<dbReference type="PANTHER" id="PTHR43421:SF1">
    <property type="entry name" value="METALLOPROTEASE PMBA"/>
    <property type="match status" value="1"/>
</dbReference>
<dbReference type="Pfam" id="PF01523">
    <property type="entry name" value="PmbA_TldD_1st"/>
    <property type="match status" value="1"/>
</dbReference>
<comment type="function">
    <text evidence="7">Metalloprotease involved in CcdA degradation. Suppresses the inhibitory activity of the carbon storage regulator (CsrA).</text>
</comment>
<dbReference type="Pfam" id="PF19289">
    <property type="entry name" value="PmbA_TldD_3rd"/>
    <property type="match status" value="1"/>
</dbReference>
<keyword evidence="4" id="KW-0645">Protease</keyword>
<dbReference type="InterPro" id="IPR035068">
    <property type="entry name" value="TldD/PmbA_N"/>
</dbReference>
<evidence type="ECO:0000313" key="13">
    <source>
        <dbReference type="Proteomes" id="UP000595858"/>
    </source>
</evidence>
<dbReference type="Pfam" id="PF19290">
    <property type="entry name" value="PmbA_TldD_2nd"/>
    <property type="match status" value="1"/>
</dbReference>
<name>A0AAU9C418_9ENTR</name>
<evidence type="ECO:0000256" key="8">
    <source>
        <dbReference type="ARBA" id="ARBA00072380"/>
    </source>
</evidence>
<dbReference type="GO" id="GO:0005829">
    <property type="term" value="C:cytosol"/>
    <property type="evidence" value="ECO:0007669"/>
    <property type="project" value="TreeGrafter"/>
</dbReference>
<evidence type="ECO:0000256" key="1">
    <source>
        <dbReference type="ARBA" id="ARBA00004496"/>
    </source>
</evidence>
<comment type="similarity">
    <text evidence="2">Belongs to the peptidase U62 family.</text>
</comment>
<dbReference type="GO" id="GO:0006508">
    <property type="term" value="P:proteolysis"/>
    <property type="evidence" value="ECO:0007669"/>
    <property type="project" value="UniProtKB-KW"/>
</dbReference>
<evidence type="ECO:0000256" key="4">
    <source>
        <dbReference type="ARBA" id="ARBA00022670"/>
    </source>
</evidence>
<keyword evidence="5" id="KW-0378">Hydrolase</keyword>
<evidence type="ECO:0000256" key="6">
    <source>
        <dbReference type="ARBA" id="ARBA00023049"/>
    </source>
</evidence>
<evidence type="ECO:0000256" key="3">
    <source>
        <dbReference type="ARBA" id="ARBA00022490"/>
    </source>
</evidence>
<dbReference type="InterPro" id="IPR002510">
    <property type="entry name" value="Metalloprtase-TldD/E_N"/>
</dbReference>
<feature type="domain" description="Metalloprotease TldD/E N-terminal" evidence="9">
    <location>
        <begin position="59"/>
        <end position="123"/>
    </location>
</feature>
<proteinExistence type="inferred from homology"/>
<evidence type="ECO:0000259" key="10">
    <source>
        <dbReference type="Pfam" id="PF19289"/>
    </source>
</evidence>
<feature type="domain" description="Metalloprotease TldD/E central" evidence="11">
    <location>
        <begin position="151"/>
        <end position="257"/>
    </location>
</feature>
<evidence type="ECO:0000259" key="11">
    <source>
        <dbReference type="Pfam" id="PF19290"/>
    </source>
</evidence>
<dbReference type="InterPro" id="IPR045570">
    <property type="entry name" value="Metalloprtase-TldD/E_cen_dom"/>
</dbReference>
<accession>A0AAU9C418</accession>
<keyword evidence="3" id="KW-0963">Cytoplasm</keyword>
<dbReference type="InterPro" id="IPR036059">
    <property type="entry name" value="TldD/PmbA_sf"/>
</dbReference>
<organism evidence="12 13">
    <name type="scientific">Enterobacter roggenkampii</name>
    <dbReference type="NCBI Taxonomy" id="1812935"/>
    <lineage>
        <taxon>Bacteria</taxon>
        <taxon>Pseudomonadati</taxon>
        <taxon>Pseudomonadota</taxon>
        <taxon>Gammaproteobacteria</taxon>
        <taxon>Enterobacterales</taxon>
        <taxon>Enterobacteriaceae</taxon>
        <taxon>Enterobacter</taxon>
        <taxon>Enterobacter cloacae complex</taxon>
    </lineage>
</organism>
<evidence type="ECO:0000259" key="9">
    <source>
        <dbReference type="Pfam" id="PF01523"/>
    </source>
</evidence>
<dbReference type="AlphaFoldDB" id="A0AAU9C418"/>
<evidence type="ECO:0000256" key="2">
    <source>
        <dbReference type="ARBA" id="ARBA00005836"/>
    </source>
</evidence>
<dbReference type="EMBL" id="AP023447">
    <property type="protein sequence ID" value="BCL41054.1"/>
    <property type="molecule type" value="Genomic_DNA"/>
</dbReference>
<dbReference type="PANTHER" id="PTHR43421">
    <property type="entry name" value="METALLOPROTEASE PMBA"/>
    <property type="match status" value="1"/>
</dbReference>
<gene>
    <name evidence="12" type="ORF">OIPHN260_05560</name>
</gene>
<dbReference type="InterPro" id="IPR047657">
    <property type="entry name" value="PmbA"/>
</dbReference>
<dbReference type="NCBIfam" id="NF008268">
    <property type="entry name" value="PRK11040.1"/>
    <property type="match status" value="1"/>
</dbReference>
<dbReference type="InterPro" id="IPR045569">
    <property type="entry name" value="Metalloprtase-TldD/E_C"/>
</dbReference>
<dbReference type="GO" id="GO:0008237">
    <property type="term" value="F:metallopeptidase activity"/>
    <property type="evidence" value="ECO:0007669"/>
    <property type="project" value="UniProtKB-KW"/>
</dbReference>
<dbReference type="Proteomes" id="UP000595858">
    <property type="component" value="Chromosome"/>
</dbReference>